<dbReference type="AlphaFoldDB" id="A0A068LAA5"/>
<reference evidence="1" key="6">
    <citation type="journal article" date="2013" name="FEMS Microbiol. Lett.">
        <title>The gene cluster aur1 for the angucycline antibiotic auricin is located on a large linear plasmid pSA3239 in Streptomyces aureofaciens CCM 3239.</title>
        <authorList>
            <person name="Novakova R."/>
            <person name="Knirschova R."/>
            <person name="Farkasovsky M."/>
            <person name="Feckova L."/>
            <person name="Rehakova A."/>
            <person name="Mingyar E."/>
            <person name="Kormanec J."/>
        </authorList>
    </citation>
    <scope>NUCLEOTIDE SEQUENCE</scope>
    <source>
        <strain evidence="1">CCM3239</strain>
        <plasmid evidence="1">pSA3239</plasmid>
    </source>
</reference>
<dbReference type="GeneID" id="49388859"/>
<dbReference type="EMBL" id="KJ396772">
    <property type="protein sequence ID" value="AIE41996.1"/>
    <property type="molecule type" value="Genomic_DNA"/>
</dbReference>
<reference evidence="1" key="1">
    <citation type="journal article" date="2002" name="Gene">
        <title>Cloning and characterization of a polyketide synthase gene cluster involved in biosynthesis of a proposed angucycline-like polyketide auricin in Streptomyces aureofaciens CCM 3239.</title>
        <authorList>
            <person name="Novakova R."/>
            <person name="Bistakova J."/>
            <person name="Homerova D."/>
            <person name="Rezuchova B."/>
            <person name="Kormanec J."/>
        </authorList>
    </citation>
    <scope>NUCLEOTIDE SEQUENCE</scope>
    <source>
        <strain evidence="1">CCM3239</strain>
        <plasmid evidence="1">pSA3239</plasmid>
    </source>
</reference>
<reference evidence="1" key="5">
    <citation type="journal article" date="2011" name="Microbiology">
        <title>The role of two SARP family transcriptional regulators in regulation of the auricin gene cluster in Streptomyces aureofaciens CCM 3239.</title>
        <authorList>
            <person name="Novakova R."/>
            <person name="Rehakova A."/>
            <person name="Kutas P."/>
            <person name="Feckova L."/>
            <person name="Kormanec J."/>
        </authorList>
    </citation>
    <scope>NUCLEOTIDE SEQUENCE</scope>
    <source>
        <strain evidence="1">CCM3239</strain>
        <plasmid evidence="1">pSA3239</plasmid>
    </source>
</reference>
<reference evidence="1" key="2">
    <citation type="journal article" date="2005" name="Microbiology">
        <title>Characterization of a regulatory gene essential for the production of the angucycline-like polyketide antibiotic auricin in Streptomyces aureofaciens CCM 3239.</title>
        <authorList>
            <person name="Novakova R."/>
            <person name="Homerova D."/>
            <person name="Feckova L."/>
            <person name="Kormanec J."/>
        </authorList>
    </citation>
    <scope>NUCLEOTIDE SEQUENCE</scope>
    <source>
        <strain evidence="1">CCM3239</strain>
        <plasmid evidence="1">pSA3239</plasmid>
    </source>
</reference>
<evidence type="ECO:0008006" key="2">
    <source>
        <dbReference type="Google" id="ProtNLM"/>
    </source>
</evidence>
<geneLocation type="plasmid" evidence="1">
    <name>pSA3239</name>
</geneLocation>
<accession>A0A068LAA5</accession>
<proteinExistence type="predicted"/>
<reference evidence="1" key="8">
    <citation type="journal article" date="2015" name="Appl. Microbiol. Biotechnol.">
        <title>Characterisation of the genes involved in the biosynthesis and attachment of the aminodeoxysugar D-forosamine in the auricin gene cluster of Streptomyces aureofaciens CCM3239.</title>
        <authorList>
            <person name="Bekeova C."/>
            <person name="Rehakova A."/>
            <person name="Feckova L."/>
            <person name="Vlckova S."/>
            <person name="Novakova R."/>
            <person name="Mingyar E."/>
            <person name="Kormanec J."/>
        </authorList>
    </citation>
    <scope>NUCLEOTIDE SEQUENCE</scope>
    <source>
        <strain evidence="1">CCM3239</strain>
        <plasmid evidence="1">pSA3239</plasmid>
    </source>
</reference>
<evidence type="ECO:0000313" key="1">
    <source>
        <dbReference type="EMBL" id="AIE41996.1"/>
    </source>
</evidence>
<reference evidence="1" key="3">
    <citation type="journal article" date="2010" name="Folia Microbiol. (Praha)">
        <title>Identification and characterization of an indigoidine-like gene for a blue pigment biosynthesis in Streptomyces aureofaciens CCM 3239.</title>
        <authorList>
            <person name="Novakova R."/>
            <person name="Odnogova Z."/>
            <person name="Kutas P."/>
            <person name="Feckova L."/>
            <person name="Kormanec J."/>
        </authorList>
    </citation>
    <scope>NUCLEOTIDE SEQUENCE</scope>
    <source>
        <strain evidence="1">CCM3239</strain>
        <plasmid evidence="1">pSA3239</plasmid>
    </source>
</reference>
<reference evidence="1" key="7">
    <citation type="journal article" date="2014" name="Appl. Microbiol. Biotechnol.">
        <title>Intriguing properties of the angucycline antibiotic auricin and complex regulation of its biosynthesis.</title>
        <authorList>
            <person name="Kormanec J."/>
            <person name="Novakova R."/>
            <person name="Mingyar E."/>
            <person name="Feckova L."/>
        </authorList>
    </citation>
    <scope>NUCLEOTIDE SEQUENCE</scope>
    <source>
        <strain evidence="1">CCM3239</strain>
        <plasmid evidence="1">pSA3239</plasmid>
    </source>
</reference>
<organism evidence="1">
    <name type="scientific">Kitasatospora aureofaciens</name>
    <name type="common">Streptomyces aureofaciens</name>
    <dbReference type="NCBI Taxonomy" id="1894"/>
    <lineage>
        <taxon>Bacteria</taxon>
        <taxon>Bacillati</taxon>
        <taxon>Actinomycetota</taxon>
        <taxon>Actinomycetes</taxon>
        <taxon>Kitasatosporales</taxon>
        <taxon>Streptomycetaceae</taxon>
        <taxon>Kitasatospora</taxon>
    </lineage>
</organism>
<dbReference type="InterPro" id="IPR021903">
    <property type="entry name" value="DUF3515"/>
</dbReference>
<keyword evidence="1" id="KW-0614">Plasmid</keyword>
<sequence>MRGRQTVVCAALAVGAVVLGTLTDYDVPAGPFAGSGPCADVVAGLPGALLGQGRDAVGGAGAAGWGGGAVVLRCGVRPLAPTVDTCVNVDGVDWVLDDERAGRSGVWVFTTYGREPAVEVAFSGGARSAGDALIAVNHGVRGFPQKSKCLALGDT</sequence>
<protein>
    <recommendedName>
        <fullName evidence="2">DUF3515 domain-containing protein</fullName>
    </recommendedName>
</protein>
<reference evidence="1" key="4">
    <citation type="journal article" date="2010" name="Microbiology">
        <title>The role of the TetR-family transcriptional regulator Aur1R in negative regulation of the auricin gene cluster in Streptomyces aureofaciens CCM 3239.</title>
        <authorList>
            <person name="Novakova R."/>
            <person name="Kutas P."/>
            <person name="Feckova L."/>
            <person name="Kormanec J."/>
        </authorList>
    </citation>
    <scope>NUCLEOTIDE SEQUENCE</scope>
    <source>
        <strain evidence="1">CCM3239</strain>
        <plasmid evidence="1">pSA3239</plasmid>
    </source>
</reference>
<name>A0A068LAA5_KITAU</name>
<dbReference type="Pfam" id="PF12028">
    <property type="entry name" value="DUF3515"/>
    <property type="match status" value="1"/>
</dbReference>